<reference evidence="1 2" key="1">
    <citation type="submission" date="2021-06" db="EMBL/GenBank/DDBJ databases">
        <title>Gemonas diversity in paddy soil.</title>
        <authorList>
            <person name="Liu G."/>
        </authorList>
    </citation>
    <scope>NUCLEOTIDE SEQUENCE [LARGE SCALE GENOMIC DNA]</scope>
    <source>
        <strain evidence="1 2">RG29</strain>
    </source>
</reference>
<organism evidence="1 2">
    <name type="scientific">Geomonas diazotrophica</name>
    <dbReference type="NCBI Taxonomy" id="2843197"/>
    <lineage>
        <taxon>Bacteria</taxon>
        <taxon>Pseudomonadati</taxon>
        <taxon>Thermodesulfobacteriota</taxon>
        <taxon>Desulfuromonadia</taxon>
        <taxon>Geobacterales</taxon>
        <taxon>Geobacteraceae</taxon>
        <taxon>Geomonas</taxon>
    </lineage>
</organism>
<name>A0ABX8JBS8_9BACT</name>
<proteinExistence type="predicted"/>
<protein>
    <submittedName>
        <fullName evidence="1">Uncharacterized protein</fullName>
    </submittedName>
</protein>
<evidence type="ECO:0000313" key="2">
    <source>
        <dbReference type="Proteomes" id="UP000683493"/>
    </source>
</evidence>
<gene>
    <name evidence="1" type="ORF">KP005_10500</name>
</gene>
<dbReference type="Proteomes" id="UP000683493">
    <property type="component" value="Chromosome"/>
</dbReference>
<sequence length="99" mass="11035">MKISEKTVEKAAELVRKVLMGTGITVRAEVQDGGEFLLLIAEVPYATENNEQVQPFKQQLLQQLSILIPPKEDGDYSWMVVFKTKDKIVDSVMAGVPVD</sequence>
<keyword evidence="2" id="KW-1185">Reference proteome</keyword>
<accession>A0ABX8JBS8</accession>
<dbReference type="EMBL" id="CP076724">
    <property type="protein sequence ID" value="QWV95825.1"/>
    <property type="molecule type" value="Genomic_DNA"/>
</dbReference>
<evidence type="ECO:0000313" key="1">
    <source>
        <dbReference type="EMBL" id="QWV95825.1"/>
    </source>
</evidence>